<dbReference type="Gene3D" id="2.60.40.150">
    <property type="entry name" value="C2 domain"/>
    <property type="match status" value="1"/>
</dbReference>
<dbReference type="SUPFAM" id="SSF49562">
    <property type="entry name" value="C2 domain (Calcium/lipid-binding domain, CaLB)"/>
    <property type="match status" value="1"/>
</dbReference>
<gene>
    <name evidence="2" type="ORF">M0812_26968</name>
</gene>
<dbReference type="PROSITE" id="PS50004">
    <property type="entry name" value="C2"/>
    <property type="match status" value="1"/>
</dbReference>
<dbReference type="Pfam" id="PF00168">
    <property type="entry name" value="C2"/>
    <property type="match status" value="1"/>
</dbReference>
<dbReference type="InterPro" id="IPR035892">
    <property type="entry name" value="C2_domain_sf"/>
</dbReference>
<accession>A0AAV7YEJ4</accession>
<reference evidence="2" key="1">
    <citation type="submission" date="2022-08" db="EMBL/GenBank/DDBJ databases">
        <title>Novel sulphate-reducing endosymbionts in the free-living metamonad Anaeramoeba.</title>
        <authorList>
            <person name="Jerlstrom-Hultqvist J."/>
            <person name="Cepicka I."/>
            <person name="Gallot-Lavallee L."/>
            <person name="Salas-Leiva D."/>
            <person name="Curtis B.A."/>
            <person name="Zahonova K."/>
            <person name="Pipaliya S."/>
            <person name="Dacks J."/>
            <person name="Roger A.J."/>
        </authorList>
    </citation>
    <scope>NUCLEOTIDE SEQUENCE</scope>
    <source>
        <strain evidence="2">Busselton2</strain>
    </source>
</reference>
<feature type="domain" description="C2" evidence="1">
    <location>
        <begin position="137"/>
        <end position="265"/>
    </location>
</feature>
<dbReference type="EMBL" id="JANTQA010000063">
    <property type="protein sequence ID" value="KAJ3427385.1"/>
    <property type="molecule type" value="Genomic_DNA"/>
</dbReference>
<evidence type="ECO:0000313" key="2">
    <source>
        <dbReference type="EMBL" id="KAJ3427385.1"/>
    </source>
</evidence>
<name>A0AAV7YEJ4_9EUKA</name>
<dbReference type="AlphaFoldDB" id="A0AAV7YEJ4"/>
<dbReference type="InterPro" id="IPR000008">
    <property type="entry name" value="C2_dom"/>
</dbReference>
<comment type="caution">
    <text evidence="2">The sequence shown here is derived from an EMBL/GenBank/DDBJ whole genome shotgun (WGS) entry which is preliminary data.</text>
</comment>
<evidence type="ECO:0000259" key="1">
    <source>
        <dbReference type="PROSITE" id="PS50004"/>
    </source>
</evidence>
<dbReference type="Proteomes" id="UP001146793">
    <property type="component" value="Unassembled WGS sequence"/>
</dbReference>
<proteinExistence type="predicted"/>
<protein>
    <submittedName>
        <fullName evidence="2">C2 domain-containing protein</fullName>
    </submittedName>
</protein>
<sequence>MSGPIQLHLILFSKSKGNIYEKTAEGQKAQSLLAKFMNDKTLKSEINVSYEVVNQIQKGFVLFDLREITKQPIDEDNLIVYRVVNERPSQYIGGYNKLRNYIKDEFGVTYPDHLEEITKEDFERQENAKKNLRKLMRRTKLFGKQKIKNVIEKNYLLIIRPIKGTNMPKMDRFGECDTYLKISILNSRHKPLHSEVSKKTFNPKWSVKDPLLYFILSKEEIIDLKVKVDIYDKDLMTSSKFGSFTFNVDKKLFPLGLTCKQSFEVKVFKKNKKHLSGDTLIYLDITLLDESIEIPPLPEEK</sequence>
<organism evidence="2 3">
    <name type="scientific">Anaeramoeba flamelloides</name>
    <dbReference type="NCBI Taxonomy" id="1746091"/>
    <lineage>
        <taxon>Eukaryota</taxon>
        <taxon>Metamonada</taxon>
        <taxon>Anaeramoebidae</taxon>
        <taxon>Anaeramoeba</taxon>
    </lineage>
</organism>
<evidence type="ECO:0000313" key="3">
    <source>
        <dbReference type="Proteomes" id="UP001146793"/>
    </source>
</evidence>